<name>H5TS80_GORO1</name>
<protein>
    <submittedName>
        <fullName evidence="1">Uncharacterized protein</fullName>
    </submittedName>
</protein>
<keyword evidence="2" id="KW-1185">Reference proteome</keyword>
<comment type="caution">
    <text evidence="1">The sequence shown here is derived from an EMBL/GenBank/DDBJ whole genome shotgun (WGS) entry which is preliminary data.</text>
</comment>
<proteinExistence type="predicted"/>
<gene>
    <name evidence="1" type="ORF">GOOTI_207_00230</name>
</gene>
<evidence type="ECO:0000313" key="1">
    <source>
        <dbReference type="EMBL" id="GAB36338.1"/>
    </source>
</evidence>
<accession>H5TS80</accession>
<dbReference type="AlphaFoldDB" id="H5TS80"/>
<sequence>MSKSFTDDMLASGVTIEAAGLYTMISTDRAVNALGYVYRKHEWEEFPGANSDTIDRLLNLLEKHGHIVAAGYHIVIRGYVRRNAFEFPSYLRSGLYDLQRAVTHPLLRCVIGSEFLRLDTRGWDDKKTSNVWLAANAIWQEITDGATLPPAHHLRGEDSISATMLDSLATMPEAERVYAELDARQWSVIAEHLRQPLQAAFQHHHHSNTVTQLARRTAT</sequence>
<dbReference type="STRING" id="1108044.GOOTI_207_00230"/>
<reference evidence="1" key="1">
    <citation type="submission" date="2012-02" db="EMBL/GenBank/DDBJ databases">
        <title>Whole genome shotgun sequence of Gordonia otitidis NBRC 100426.</title>
        <authorList>
            <person name="Yoshida I."/>
            <person name="Hosoyama A."/>
            <person name="Tsuchikane K."/>
            <person name="Katsumata H."/>
            <person name="Yamazaki S."/>
            <person name="Fujita N."/>
        </authorList>
    </citation>
    <scope>NUCLEOTIDE SEQUENCE [LARGE SCALE GENOMIC DNA]</scope>
    <source>
        <strain evidence="1">NBRC 100426</strain>
    </source>
</reference>
<dbReference type="EMBL" id="BAFB01000207">
    <property type="protein sequence ID" value="GAB36338.1"/>
    <property type="molecule type" value="Genomic_DNA"/>
</dbReference>
<organism evidence="1 2">
    <name type="scientific">Gordonia otitidis (strain DSM 44809 / CCUG 52243 / JCM 12355 / NBRC 100426 / IFM 10032)</name>
    <dbReference type="NCBI Taxonomy" id="1108044"/>
    <lineage>
        <taxon>Bacteria</taxon>
        <taxon>Bacillati</taxon>
        <taxon>Actinomycetota</taxon>
        <taxon>Actinomycetes</taxon>
        <taxon>Mycobacteriales</taxon>
        <taxon>Gordoniaceae</taxon>
        <taxon>Gordonia</taxon>
    </lineage>
</organism>
<evidence type="ECO:0000313" key="2">
    <source>
        <dbReference type="Proteomes" id="UP000005038"/>
    </source>
</evidence>
<dbReference type="Proteomes" id="UP000005038">
    <property type="component" value="Unassembled WGS sequence"/>
</dbReference>